<gene>
    <name evidence="3" type="ORF">A5742_13480</name>
</gene>
<name>A0ABD6QCY2_MYCFO</name>
<proteinExistence type="predicted"/>
<evidence type="ECO:0000256" key="1">
    <source>
        <dbReference type="SAM" id="MobiDB-lite"/>
    </source>
</evidence>
<protein>
    <recommendedName>
        <fullName evidence="5">Transmembrane protein</fullName>
    </recommendedName>
</protein>
<dbReference type="Proteomes" id="UP000187001">
    <property type="component" value="Unassembled WGS sequence"/>
</dbReference>
<evidence type="ECO:0008006" key="5">
    <source>
        <dbReference type="Google" id="ProtNLM"/>
    </source>
</evidence>
<reference evidence="3 4" key="1">
    <citation type="submission" date="2016-07" db="EMBL/GenBank/DDBJ databases">
        <authorList>
            <person name="Sutton G."/>
            <person name="Brinkac L."/>
            <person name="Sanka R."/>
            <person name="Adams M."/>
            <person name="Lau E."/>
            <person name="Kumar A."/>
            <person name="Macaden R."/>
        </authorList>
    </citation>
    <scope>NUCLEOTIDE SEQUENCE [LARGE SCALE GENOMIC DNA]</scope>
    <source>
        <strain evidence="3 4">GA-0871</strain>
    </source>
</reference>
<feature type="compositionally biased region" description="Polar residues" evidence="1">
    <location>
        <begin position="9"/>
        <end position="19"/>
    </location>
</feature>
<keyword evidence="2" id="KW-0472">Membrane</keyword>
<sequence length="120" mass="13252">MSTMRDTDPDMNQNFNSADTAHGARRAYRMSLDLNRVGRPISAGRLEELLAGARPSEAELACLQALNRDDRARIARSRSILERLDAIWSRLWVVVIVLVTVALGLLLLSQIGDLSHSVGL</sequence>
<feature type="transmembrane region" description="Helical" evidence="2">
    <location>
        <begin position="91"/>
        <end position="111"/>
    </location>
</feature>
<evidence type="ECO:0000256" key="2">
    <source>
        <dbReference type="SAM" id="Phobius"/>
    </source>
</evidence>
<evidence type="ECO:0000313" key="3">
    <source>
        <dbReference type="EMBL" id="OMC34697.1"/>
    </source>
</evidence>
<organism evidence="3 4">
    <name type="scientific">Mycolicibacterium fortuitum</name>
    <name type="common">Mycobacterium fortuitum</name>
    <dbReference type="NCBI Taxonomy" id="1766"/>
    <lineage>
        <taxon>Bacteria</taxon>
        <taxon>Bacillati</taxon>
        <taxon>Actinomycetota</taxon>
        <taxon>Actinomycetes</taxon>
        <taxon>Mycobacteriales</taxon>
        <taxon>Mycobacteriaceae</taxon>
        <taxon>Mycolicibacterium</taxon>
    </lineage>
</organism>
<keyword evidence="2" id="KW-1133">Transmembrane helix</keyword>
<keyword evidence="2" id="KW-0812">Transmembrane</keyword>
<dbReference type="AlphaFoldDB" id="A0ABD6QCY2"/>
<feature type="region of interest" description="Disordered" evidence="1">
    <location>
        <begin position="1"/>
        <end position="22"/>
    </location>
</feature>
<dbReference type="EMBL" id="MBER01000168">
    <property type="protein sequence ID" value="OMC34697.1"/>
    <property type="molecule type" value="Genomic_DNA"/>
</dbReference>
<evidence type="ECO:0000313" key="4">
    <source>
        <dbReference type="Proteomes" id="UP000187001"/>
    </source>
</evidence>
<comment type="caution">
    <text evidence="3">The sequence shown here is derived from an EMBL/GenBank/DDBJ whole genome shotgun (WGS) entry which is preliminary data.</text>
</comment>
<accession>A0ABD6QCY2</accession>